<evidence type="ECO:0000256" key="7">
    <source>
        <dbReference type="PIRSR" id="PIRSR038994-2"/>
    </source>
</evidence>
<dbReference type="OrthoDB" id="9776488at2"/>
<feature type="active site" description="Proton donor/acceptor" evidence="6">
    <location>
        <position position="277"/>
    </location>
</feature>
<keyword evidence="4 5" id="KW-0119">Carbohydrate metabolism</keyword>
<evidence type="ECO:0000313" key="10">
    <source>
        <dbReference type="EMBL" id="RUT32514.1"/>
    </source>
</evidence>
<dbReference type="GO" id="GO:0008448">
    <property type="term" value="F:N-acetylglucosamine-6-phosphate deacetylase activity"/>
    <property type="evidence" value="ECO:0007669"/>
    <property type="project" value="UniProtKB-EC"/>
</dbReference>
<evidence type="ECO:0000256" key="1">
    <source>
        <dbReference type="ARBA" id="ARBA00010716"/>
    </source>
</evidence>
<evidence type="ECO:0000256" key="8">
    <source>
        <dbReference type="PIRSR" id="PIRSR038994-3"/>
    </source>
</evidence>
<feature type="binding site" evidence="7">
    <location>
        <position position="228"/>
    </location>
    <ligand>
        <name>substrate</name>
    </ligand>
</feature>
<evidence type="ECO:0000259" key="9">
    <source>
        <dbReference type="Pfam" id="PF01979"/>
    </source>
</evidence>
<evidence type="ECO:0000313" key="11">
    <source>
        <dbReference type="Proteomes" id="UP000281547"/>
    </source>
</evidence>
<dbReference type="EC" id="3.5.1.25" evidence="10"/>
<feature type="binding site" evidence="8">
    <location>
        <position position="130"/>
    </location>
    <ligand>
        <name>Zn(2+)</name>
        <dbReference type="ChEBI" id="CHEBI:29105"/>
    </ligand>
</feature>
<dbReference type="InterPro" id="IPR032466">
    <property type="entry name" value="Metal_Hydrolase"/>
</dbReference>
<dbReference type="Gene3D" id="3.20.20.140">
    <property type="entry name" value="Metal-dependent hydrolases"/>
    <property type="match status" value="1"/>
</dbReference>
<dbReference type="GO" id="GO:0046872">
    <property type="term" value="F:metal ion binding"/>
    <property type="evidence" value="ECO:0007669"/>
    <property type="project" value="UniProtKB-KW"/>
</dbReference>
<reference evidence="10 11" key="1">
    <citation type="journal article" date="2016" name="Int. J. Syst. Evol. Microbiol.">
        <title>Arsenicitalea aurantiaca gen. nov., sp. nov., a new member of the family Hyphomicrobiaceae, isolated from high-arsenic sediment.</title>
        <authorList>
            <person name="Mu Y."/>
            <person name="Zhou L."/>
            <person name="Zeng X.C."/>
            <person name="Liu L."/>
            <person name="Pan Y."/>
            <person name="Chen X."/>
            <person name="Wang J."/>
            <person name="Li S."/>
            <person name="Li W.J."/>
            <person name="Wang Y."/>
        </authorList>
    </citation>
    <scope>NUCLEOTIDE SEQUENCE [LARGE SCALE GENOMIC DNA]</scope>
    <source>
        <strain evidence="10 11">42-50</strain>
    </source>
</reference>
<protein>
    <submittedName>
        <fullName evidence="10">N-acetylglucosamine-6-phosphate deacetylase</fullName>
        <ecNumber evidence="10">3.5.1.25</ecNumber>
    </submittedName>
</protein>
<dbReference type="Proteomes" id="UP000281547">
    <property type="component" value="Unassembled WGS sequence"/>
</dbReference>
<comment type="caution">
    <text evidence="10">The sequence shown here is derived from an EMBL/GenBank/DDBJ whole genome shotgun (WGS) entry which is preliminary data.</text>
</comment>
<dbReference type="AlphaFoldDB" id="A0A433XET3"/>
<gene>
    <name evidence="10" type="primary">nagA</name>
    <name evidence="10" type="ORF">EMQ25_04995</name>
</gene>
<feature type="binding site" evidence="7">
    <location>
        <begin position="310"/>
        <end position="312"/>
    </location>
    <ligand>
        <name>substrate</name>
    </ligand>
</feature>
<dbReference type="GO" id="GO:0006046">
    <property type="term" value="P:N-acetylglucosamine catabolic process"/>
    <property type="evidence" value="ECO:0007669"/>
    <property type="project" value="TreeGrafter"/>
</dbReference>
<keyword evidence="2 8" id="KW-0479">Metal-binding</keyword>
<accession>A0A433XET3</accession>
<keyword evidence="11" id="KW-1185">Reference proteome</keyword>
<feature type="binding site" evidence="8">
    <location>
        <position position="196"/>
    </location>
    <ligand>
        <name>Zn(2+)</name>
        <dbReference type="ChEBI" id="CHEBI:29105"/>
    </ligand>
</feature>
<keyword evidence="3 5" id="KW-0378">Hydrolase</keyword>
<dbReference type="EMBL" id="RZNJ01000002">
    <property type="protein sequence ID" value="RUT32514.1"/>
    <property type="molecule type" value="Genomic_DNA"/>
</dbReference>
<feature type="domain" description="Amidohydrolase-related" evidence="9">
    <location>
        <begin position="53"/>
        <end position="380"/>
    </location>
</feature>
<evidence type="ECO:0000256" key="3">
    <source>
        <dbReference type="ARBA" id="ARBA00022801"/>
    </source>
</evidence>
<proteinExistence type="inferred from homology"/>
<evidence type="ECO:0000256" key="4">
    <source>
        <dbReference type="ARBA" id="ARBA00023277"/>
    </source>
</evidence>
<feature type="binding site" evidence="8">
    <location>
        <position position="217"/>
    </location>
    <ligand>
        <name>Zn(2+)</name>
        <dbReference type="ChEBI" id="CHEBI:29105"/>
    </ligand>
</feature>
<feature type="binding site" evidence="7">
    <location>
        <begin position="220"/>
        <end position="221"/>
    </location>
    <ligand>
        <name>substrate</name>
    </ligand>
</feature>
<feature type="binding site" evidence="7">
    <location>
        <position position="252"/>
    </location>
    <ligand>
        <name>substrate</name>
    </ligand>
</feature>
<dbReference type="PANTHER" id="PTHR11113">
    <property type="entry name" value="N-ACETYLGLUCOSAMINE-6-PHOSPHATE DEACETYLASE"/>
    <property type="match status" value="1"/>
</dbReference>
<feature type="binding site" evidence="7">
    <location>
        <position position="141"/>
    </location>
    <ligand>
        <name>substrate</name>
    </ligand>
</feature>
<dbReference type="Pfam" id="PF01979">
    <property type="entry name" value="Amidohydro_1"/>
    <property type="match status" value="1"/>
</dbReference>
<evidence type="ECO:0000256" key="2">
    <source>
        <dbReference type="ARBA" id="ARBA00022723"/>
    </source>
</evidence>
<evidence type="ECO:0000256" key="6">
    <source>
        <dbReference type="PIRSR" id="PIRSR038994-1"/>
    </source>
</evidence>
<dbReference type="NCBIfam" id="TIGR00221">
    <property type="entry name" value="nagA"/>
    <property type="match status" value="1"/>
</dbReference>
<comment type="similarity">
    <text evidence="1 5">Belongs to the metallo-dependent hydrolases superfamily. NagA family.</text>
</comment>
<dbReference type="Gene3D" id="2.30.40.10">
    <property type="entry name" value="Urease, subunit C, domain 1"/>
    <property type="match status" value="1"/>
</dbReference>
<dbReference type="InterPro" id="IPR003764">
    <property type="entry name" value="GlcNAc_6-P_deAcase"/>
</dbReference>
<dbReference type="RefSeq" id="WP_127187471.1">
    <property type="nucleotide sequence ID" value="NZ_RZNJ01000002.1"/>
</dbReference>
<dbReference type="PIRSF" id="PIRSF038994">
    <property type="entry name" value="NagA"/>
    <property type="match status" value="1"/>
</dbReference>
<dbReference type="CDD" id="cd00854">
    <property type="entry name" value="NagA"/>
    <property type="match status" value="1"/>
</dbReference>
<evidence type="ECO:0000256" key="5">
    <source>
        <dbReference type="PIRNR" id="PIRNR038994"/>
    </source>
</evidence>
<organism evidence="10 11">
    <name type="scientific">Arsenicitalea aurantiaca</name>
    <dbReference type="NCBI Taxonomy" id="1783274"/>
    <lineage>
        <taxon>Bacteria</taxon>
        <taxon>Pseudomonadati</taxon>
        <taxon>Pseudomonadota</taxon>
        <taxon>Alphaproteobacteria</taxon>
        <taxon>Hyphomicrobiales</taxon>
        <taxon>Devosiaceae</taxon>
        <taxon>Arsenicitalea</taxon>
    </lineage>
</organism>
<dbReference type="InterPro" id="IPR006680">
    <property type="entry name" value="Amidohydro-rel"/>
</dbReference>
<sequence>MSTLLALTGATIFDGELMHHRSALLVRDGVVEGLAAADSPLAAERVAFDGGLIVPGFLDLQVNGGGGALFNADPTPRTIATLCDTFAKTGTTGLLPTLVTDTPETTALAIAAGIAVAEAGDPRFLGLHLEGPHLSVARKGAHDPALIRPMTDADEAALIAARRRLPALLVTLAPETVPPERIARLASAGVTVSLGHSDAPYALARAAAEAGAGLVTHLFNAMSQLGHREPGLVGAALDSPALHAGLIADGIHVHPAAIRTALAAKAAGPGRIFLVTDAMSPTGTDQRRFILNGREVHRADGALRLADGTLAGADLTMIDAVRFMVEGVGLDLPEALRMASLHPATALGIAPHRGHLQKGARADFIHLSDGLACRSTWVGGTRVWGE</sequence>
<dbReference type="PANTHER" id="PTHR11113:SF14">
    <property type="entry name" value="N-ACETYLGLUCOSAMINE-6-PHOSPHATE DEACETYLASE"/>
    <property type="match status" value="1"/>
</dbReference>
<comment type="cofactor">
    <cofactor evidence="8">
        <name>a divalent metal cation</name>
        <dbReference type="ChEBI" id="CHEBI:60240"/>
    </cofactor>
    <text evidence="8">Binds 1 divalent metal cation per subunit.</text>
</comment>
<name>A0A433XET3_9HYPH</name>
<dbReference type="SUPFAM" id="SSF51556">
    <property type="entry name" value="Metallo-dependent hydrolases"/>
    <property type="match status" value="1"/>
</dbReference>
<dbReference type="SUPFAM" id="SSF51338">
    <property type="entry name" value="Composite domain of metallo-dependent hydrolases"/>
    <property type="match status" value="1"/>
</dbReference>
<dbReference type="InterPro" id="IPR011059">
    <property type="entry name" value="Metal-dep_hydrolase_composite"/>
</dbReference>